<evidence type="ECO:0000313" key="1">
    <source>
        <dbReference type="EMBL" id="EGF12303.1"/>
    </source>
</evidence>
<comment type="caution">
    <text evidence="1">The sequence shown here is derived from an EMBL/GenBank/DDBJ whole genome shotgun (WGS) entry which is preliminary data.</text>
</comment>
<gene>
    <name evidence="1" type="ORF">HMPREF9083_1241</name>
</gene>
<evidence type="ECO:0000313" key="2">
    <source>
        <dbReference type="Proteomes" id="UP000003503"/>
    </source>
</evidence>
<sequence length="48" mass="5921">FLENNLTVYSYIYCTFYFLQKFILHKLFHTKKENRFLDSLLNVSEIIL</sequence>
<reference evidence="1 2" key="1">
    <citation type="submission" date="2011-02" db="EMBL/GenBank/DDBJ databases">
        <authorList>
            <person name="Muzny D."/>
            <person name="Qin X."/>
            <person name="Deng J."/>
            <person name="Jiang H."/>
            <person name="Liu Y."/>
            <person name="Qu J."/>
            <person name="Song X.-Z."/>
            <person name="Zhang L."/>
            <person name="Thornton R."/>
            <person name="Coyle M."/>
            <person name="Francisco L."/>
            <person name="Jackson L."/>
            <person name="Javaid M."/>
            <person name="Korchina V."/>
            <person name="Kovar C."/>
            <person name="Mata R."/>
            <person name="Mathew T."/>
            <person name="Ngo R."/>
            <person name="Nguyen L."/>
            <person name="Nguyen N."/>
            <person name="Okwuonu G."/>
            <person name="Ongeri F."/>
            <person name="Pham C."/>
            <person name="Simmons D."/>
            <person name="Wilczek-Boney K."/>
            <person name="Hale W."/>
            <person name="Jakkamsetti A."/>
            <person name="Pham P."/>
            <person name="Ruth R."/>
            <person name="San Lucas F."/>
            <person name="Warren J."/>
            <person name="Zhang J."/>
            <person name="Zhao Z."/>
            <person name="Zhou C."/>
            <person name="Zhu D."/>
            <person name="Lee S."/>
            <person name="Bess C."/>
            <person name="Blankenburg K."/>
            <person name="Forbes L."/>
            <person name="Fu Q."/>
            <person name="Gubbala S."/>
            <person name="Hirani K."/>
            <person name="Jayaseelan J.C."/>
            <person name="Lara F."/>
            <person name="Munidasa M."/>
            <person name="Palculict T."/>
            <person name="Patil S."/>
            <person name="Pu L.-L."/>
            <person name="Saada N."/>
            <person name="Tang L."/>
            <person name="Weissenberger G."/>
            <person name="Zhu Y."/>
            <person name="Hemphill L."/>
            <person name="Shang Y."/>
            <person name="Youmans B."/>
            <person name="Ayvaz T."/>
            <person name="Ross M."/>
            <person name="Santibanez J."/>
            <person name="Aqrawi P."/>
            <person name="Gross S."/>
            <person name="Joshi V."/>
            <person name="Fowler G."/>
            <person name="Nazareth L."/>
            <person name="Reid J."/>
            <person name="Worley K."/>
            <person name="Petrosino J."/>
            <person name="Highlander S."/>
            <person name="Gibbs R."/>
        </authorList>
    </citation>
    <scope>NUCLEOTIDE SEQUENCE [LARGE SCALE GENOMIC DNA]</scope>
    <source>
        <strain evidence="1 2">DSM 19965</strain>
    </source>
</reference>
<organism evidence="1 2">
    <name type="scientific">Dialister micraerophilus DSM 19965</name>
    <dbReference type="NCBI Taxonomy" id="888062"/>
    <lineage>
        <taxon>Bacteria</taxon>
        <taxon>Bacillati</taxon>
        <taxon>Bacillota</taxon>
        <taxon>Negativicutes</taxon>
        <taxon>Veillonellales</taxon>
        <taxon>Veillonellaceae</taxon>
        <taxon>Dialister</taxon>
    </lineage>
</organism>
<proteinExistence type="predicted"/>
<accession>F2BYH3</accession>
<dbReference type="HOGENOM" id="CLU_3146052_0_0_9"/>
<keyword evidence="2" id="KW-1185">Reference proteome</keyword>
<feature type="non-terminal residue" evidence="1">
    <location>
        <position position="1"/>
    </location>
</feature>
<dbReference type="EMBL" id="AFBB01000030">
    <property type="protein sequence ID" value="EGF12303.1"/>
    <property type="molecule type" value="Genomic_DNA"/>
</dbReference>
<dbReference type="AlphaFoldDB" id="F2BYH3"/>
<dbReference type="Proteomes" id="UP000003503">
    <property type="component" value="Unassembled WGS sequence"/>
</dbReference>
<name>F2BYH3_9FIRM</name>
<protein>
    <submittedName>
        <fullName evidence="1">Uncharacterized protein</fullName>
    </submittedName>
</protein>